<name>A0A921Q5K4_SORBI</name>
<comment type="caution">
    <text evidence="2">The sequence shown here is derived from an EMBL/GenBank/DDBJ whole genome shotgun (WGS) entry which is preliminary data.</text>
</comment>
<keyword evidence="1" id="KW-0812">Transmembrane</keyword>
<reference evidence="2" key="2">
    <citation type="submission" date="2020-10" db="EMBL/GenBank/DDBJ databases">
        <authorList>
            <person name="Cooper E.A."/>
            <person name="Brenton Z.W."/>
            <person name="Flinn B.S."/>
            <person name="Jenkins J."/>
            <person name="Shu S."/>
            <person name="Flowers D."/>
            <person name="Luo F."/>
            <person name="Wang Y."/>
            <person name="Xia P."/>
            <person name="Barry K."/>
            <person name="Daum C."/>
            <person name="Lipzen A."/>
            <person name="Yoshinaga Y."/>
            <person name="Schmutz J."/>
            <person name="Saski C."/>
            <person name="Vermerris W."/>
            <person name="Kresovich S."/>
        </authorList>
    </citation>
    <scope>NUCLEOTIDE SEQUENCE</scope>
</reference>
<evidence type="ECO:0000256" key="1">
    <source>
        <dbReference type="SAM" id="Phobius"/>
    </source>
</evidence>
<proteinExistence type="predicted"/>
<keyword evidence="1" id="KW-1133">Transmembrane helix</keyword>
<evidence type="ECO:0000313" key="3">
    <source>
        <dbReference type="Proteomes" id="UP000807115"/>
    </source>
</evidence>
<feature type="transmembrane region" description="Helical" evidence="1">
    <location>
        <begin position="12"/>
        <end position="30"/>
    </location>
</feature>
<evidence type="ECO:0000313" key="2">
    <source>
        <dbReference type="EMBL" id="KAG0514582.1"/>
    </source>
</evidence>
<protein>
    <submittedName>
        <fullName evidence="2">Uncharacterized protein</fullName>
    </submittedName>
</protein>
<sequence>MAGLDGDYIQVIDHIWTVLVLYLSKIVLLVHKREYRWVLSCFNLLGSNDWKYFV</sequence>
<dbReference type="AlphaFoldDB" id="A0A921Q5K4"/>
<keyword evidence="1" id="KW-0472">Membrane</keyword>
<accession>A0A921Q5K4</accession>
<dbReference type="EMBL" id="CM027689">
    <property type="protein sequence ID" value="KAG0514582.1"/>
    <property type="molecule type" value="Genomic_DNA"/>
</dbReference>
<gene>
    <name evidence="2" type="ORF">BDA96_10G204900</name>
</gene>
<organism evidence="2 3">
    <name type="scientific">Sorghum bicolor</name>
    <name type="common">Sorghum</name>
    <name type="synonym">Sorghum vulgare</name>
    <dbReference type="NCBI Taxonomy" id="4558"/>
    <lineage>
        <taxon>Eukaryota</taxon>
        <taxon>Viridiplantae</taxon>
        <taxon>Streptophyta</taxon>
        <taxon>Embryophyta</taxon>
        <taxon>Tracheophyta</taxon>
        <taxon>Spermatophyta</taxon>
        <taxon>Magnoliopsida</taxon>
        <taxon>Liliopsida</taxon>
        <taxon>Poales</taxon>
        <taxon>Poaceae</taxon>
        <taxon>PACMAD clade</taxon>
        <taxon>Panicoideae</taxon>
        <taxon>Andropogonodae</taxon>
        <taxon>Andropogoneae</taxon>
        <taxon>Sorghinae</taxon>
        <taxon>Sorghum</taxon>
    </lineage>
</organism>
<dbReference type="Proteomes" id="UP000807115">
    <property type="component" value="Chromosome 10"/>
</dbReference>
<reference evidence="2" key="1">
    <citation type="journal article" date="2019" name="BMC Genomics">
        <title>A new reference genome for Sorghum bicolor reveals high levels of sequence similarity between sweet and grain genotypes: implications for the genetics of sugar metabolism.</title>
        <authorList>
            <person name="Cooper E.A."/>
            <person name="Brenton Z.W."/>
            <person name="Flinn B.S."/>
            <person name="Jenkins J."/>
            <person name="Shu S."/>
            <person name="Flowers D."/>
            <person name="Luo F."/>
            <person name="Wang Y."/>
            <person name="Xia P."/>
            <person name="Barry K."/>
            <person name="Daum C."/>
            <person name="Lipzen A."/>
            <person name="Yoshinaga Y."/>
            <person name="Schmutz J."/>
            <person name="Saski C."/>
            <person name="Vermerris W."/>
            <person name="Kresovich S."/>
        </authorList>
    </citation>
    <scope>NUCLEOTIDE SEQUENCE</scope>
</reference>